<reference evidence="3" key="1">
    <citation type="journal article" date="2011" name="Nature">
        <title>Genome sequence and analysis of the tuber crop potato.</title>
        <authorList>
            <consortium name="The Potato Genome Sequencing Consortium"/>
        </authorList>
    </citation>
    <scope>NUCLEOTIDE SEQUENCE [LARGE SCALE GENOMIC DNA]</scope>
    <source>
        <strain evidence="3">cv. DM1-3 516 R44</strain>
    </source>
</reference>
<dbReference type="AlphaFoldDB" id="M1DHY8"/>
<proteinExistence type="predicted"/>
<dbReference type="Gramene" id="PGSC0003DMT400089338">
    <property type="protein sequence ID" value="PGSC0003DMT400089338"/>
    <property type="gene ID" value="PGSC0003DMG400038909"/>
</dbReference>
<dbReference type="PaxDb" id="4113-PGSC0003DMT400089338"/>
<dbReference type="HOGENOM" id="CLU_2282401_0_0_1"/>
<feature type="region of interest" description="Disordered" evidence="1">
    <location>
        <begin position="47"/>
        <end position="102"/>
    </location>
</feature>
<sequence>MLHQPYKVVATLLDKMVETNKESQKKYEWEKLVAQVDVLSKRVTELKSKPGRRKRTSPFESANRERGMRLQDTQITHMMTGHYPPFAEDSLNYTMGDSEDEE</sequence>
<organism evidence="2 3">
    <name type="scientific">Solanum tuberosum</name>
    <name type="common">Potato</name>
    <dbReference type="NCBI Taxonomy" id="4113"/>
    <lineage>
        <taxon>Eukaryota</taxon>
        <taxon>Viridiplantae</taxon>
        <taxon>Streptophyta</taxon>
        <taxon>Embryophyta</taxon>
        <taxon>Tracheophyta</taxon>
        <taxon>Spermatophyta</taxon>
        <taxon>Magnoliopsida</taxon>
        <taxon>eudicotyledons</taxon>
        <taxon>Gunneridae</taxon>
        <taxon>Pentapetalae</taxon>
        <taxon>asterids</taxon>
        <taxon>lamiids</taxon>
        <taxon>Solanales</taxon>
        <taxon>Solanaceae</taxon>
        <taxon>Solanoideae</taxon>
        <taxon>Solaneae</taxon>
        <taxon>Solanum</taxon>
    </lineage>
</organism>
<reference evidence="2" key="2">
    <citation type="submission" date="2015-06" db="UniProtKB">
        <authorList>
            <consortium name="EnsemblPlants"/>
        </authorList>
    </citation>
    <scope>IDENTIFICATION</scope>
    <source>
        <strain evidence="2">DM1-3 516 R44</strain>
    </source>
</reference>
<evidence type="ECO:0000256" key="1">
    <source>
        <dbReference type="SAM" id="MobiDB-lite"/>
    </source>
</evidence>
<evidence type="ECO:0000313" key="2">
    <source>
        <dbReference type="EnsemblPlants" id="PGSC0003DMT400089338"/>
    </source>
</evidence>
<evidence type="ECO:0000313" key="3">
    <source>
        <dbReference type="Proteomes" id="UP000011115"/>
    </source>
</evidence>
<keyword evidence="3" id="KW-1185">Reference proteome</keyword>
<name>M1DHY8_SOLTU</name>
<dbReference type="InParanoid" id="M1DHY8"/>
<accession>M1DHY8</accession>
<dbReference type="EnsemblPlants" id="PGSC0003DMT400089338">
    <property type="protein sequence ID" value="PGSC0003DMT400089338"/>
    <property type="gene ID" value="PGSC0003DMG400038909"/>
</dbReference>
<protein>
    <submittedName>
        <fullName evidence="2">Uncharacterized protein</fullName>
    </submittedName>
</protein>
<dbReference type="Proteomes" id="UP000011115">
    <property type="component" value="Unassembled WGS sequence"/>
</dbReference>